<dbReference type="Gene3D" id="1.10.630.10">
    <property type="entry name" value="Cytochrome P450"/>
    <property type="match status" value="1"/>
</dbReference>
<name>A0AAV9NTF2_9PEZI</name>
<keyword evidence="7 13" id="KW-0479">Metal-binding</keyword>
<evidence type="ECO:0000256" key="1">
    <source>
        <dbReference type="ARBA" id="ARBA00001971"/>
    </source>
</evidence>
<accession>A0AAV9NTF2</accession>
<evidence type="ECO:0000256" key="2">
    <source>
        <dbReference type="ARBA" id="ARBA00004370"/>
    </source>
</evidence>
<proteinExistence type="inferred from homology"/>
<keyword evidence="17" id="KW-1185">Reference proteome</keyword>
<keyword evidence="10 13" id="KW-0408">Iron</keyword>
<evidence type="ECO:0000256" key="11">
    <source>
        <dbReference type="ARBA" id="ARBA00023033"/>
    </source>
</evidence>
<sequence>MAIMPFLQYGHLTATILLPGVALLLYLLGLAIYRIFFHPLSRYPGPLLAKVTDLYSTYHAWKGDRHLEFWRSHEQYGPIVRFGPNSLSFNSATGLKEIYGFKANVRKGDFYLAFPAQKDAFSTHSAVDKAAHARKRRVLSHAFSDTALRSMEKYILSHVRQLCSNLGEKGAVAAFNQSEKSERQWSEPKNMSLQADWTTFDIMGDLCFGKPFAMLTRPDNRFATDLISNAAHRHLMCGTYLPLHEYHIDKLLFRKIAGMRERYMQFSKAQAAERMKMGDEADRKDFFYYLLKAKDPETGKGFSTPELWGESNLLIIAGSDTTSTALAATIFYLVHDPRVLAKAGEEVRKAFSEVEEICSGPTLSKLQYLRACLDEAMRLSPSVGGLLPRQVLHGGMEVEGQMLPEGTVVGVPHYGIHHNPQYYPDPFAYKPERWIADSESGVTAETVGVAHSAFCPFSIGPRGCIGKSMAYLELTLALARVLFLYDMRLAPGTHLGQGNVWSEFGRHRPTEFQLKDTFTSAKDGPLVEFSESNRQ</sequence>
<keyword evidence="5 13" id="KW-0349">Heme</keyword>
<comment type="pathway">
    <text evidence="3">Mycotoxin biosynthesis.</text>
</comment>
<evidence type="ECO:0000256" key="10">
    <source>
        <dbReference type="ARBA" id="ARBA00023004"/>
    </source>
</evidence>
<evidence type="ECO:0000256" key="14">
    <source>
        <dbReference type="RuleBase" id="RU000461"/>
    </source>
</evidence>
<dbReference type="EMBL" id="JAVRRT010000049">
    <property type="protein sequence ID" value="KAK5162628.1"/>
    <property type="molecule type" value="Genomic_DNA"/>
</dbReference>
<keyword evidence="6 15" id="KW-0812">Transmembrane</keyword>
<dbReference type="GeneID" id="89932590"/>
<dbReference type="AlphaFoldDB" id="A0AAV9NTF2"/>
<feature type="transmembrane region" description="Helical" evidence="15">
    <location>
        <begin position="12"/>
        <end position="36"/>
    </location>
</feature>
<dbReference type="GO" id="GO:0016705">
    <property type="term" value="F:oxidoreductase activity, acting on paired donors, with incorporation or reduction of molecular oxygen"/>
    <property type="evidence" value="ECO:0007669"/>
    <property type="project" value="InterPro"/>
</dbReference>
<comment type="cofactor">
    <cofactor evidence="1 13">
        <name>heme</name>
        <dbReference type="ChEBI" id="CHEBI:30413"/>
    </cofactor>
</comment>
<dbReference type="InterPro" id="IPR050121">
    <property type="entry name" value="Cytochrome_P450_monoxygenase"/>
</dbReference>
<dbReference type="RefSeq" id="XP_064653341.1">
    <property type="nucleotide sequence ID" value="XM_064808473.1"/>
</dbReference>
<keyword evidence="8 15" id="KW-1133">Transmembrane helix</keyword>
<dbReference type="GO" id="GO:0004497">
    <property type="term" value="F:monooxygenase activity"/>
    <property type="evidence" value="ECO:0007669"/>
    <property type="project" value="UniProtKB-KW"/>
</dbReference>
<evidence type="ECO:0008006" key="18">
    <source>
        <dbReference type="Google" id="ProtNLM"/>
    </source>
</evidence>
<dbReference type="Proteomes" id="UP001337655">
    <property type="component" value="Unassembled WGS sequence"/>
</dbReference>
<dbReference type="PANTHER" id="PTHR24305">
    <property type="entry name" value="CYTOCHROME P450"/>
    <property type="match status" value="1"/>
</dbReference>
<evidence type="ECO:0000256" key="12">
    <source>
        <dbReference type="ARBA" id="ARBA00023136"/>
    </source>
</evidence>
<dbReference type="PRINTS" id="PR00463">
    <property type="entry name" value="EP450I"/>
</dbReference>
<dbReference type="PROSITE" id="PS00086">
    <property type="entry name" value="CYTOCHROME_P450"/>
    <property type="match status" value="1"/>
</dbReference>
<comment type="caution">
    <text evidence="16">The sequence shown here is derived from an EMBL/GenBank/DDBJ whole genome shotgun (WGS) entry which is preliminary data.</text>
</comment>
<dbReference type="InterPro" id="IPR036396">
    <property type="entry name" value="Cyt_P450_sf"/>
</dbReference>
<evidence type="ECO:0000256" key="8">
    <source>
        <dbReference type="ARBA" id="ARBA00022989"/>
    </source>
</evidence>
<dbReference type="PRINTS" id="PR00385">
    <property type="entry name" value="P450"/>
</dbReference>
<dbReference type="PANTHER" id="PTHR24305:SF237">
    <property type="entry name" value="CYTOCHROME P450 MONOOXYGENASE ATNE-RELATED"/>
    <property type="match status" value="1"/>
</dbReference>
<comment type="similarity">
    <text evidence="4 14">Belongs to the cytochrome P450 family.</text>
</comment>
<evidence type="ECO:0000313" key="16">
    <source>
        <dbReference type="EMBL" id="KAK5162628.1"/>
    </source>
</evidence>
<gene>
    <name evidence="16" type="ORF">LTR77_011278</name>
</gene>
<dbReference type="GO" id="GO:0020037">
    <property type="term" value="F:heme binding"/>
    <property type="evidence" value="ECO:0007669"/>
    <property type="project" value="InterPro"/>
</dbReference>
<evidence type="ECO:0000256" key="4">
    <source>
        <dbReference type="ARBA" id="ARBA00010617"/>
    </source>
</evidence>
<keyword evidence="11 14" id="KW-0503">Monooxygenase</keyword>
<evidence type="ECO:0000256" key="7">
    <source>
        <dbReference type="ARBA" id="ARBA00022723"/>
    </source>
</evidence>
<dbReference type="CDD" id="cd11061">
    <property type="entry name" value="CYP67-like"/>
    <property type="match status" value="1"/>
</dbReference>
<protein>
    <recommendedName>
        <fullName evidence="18">Isotrichodermin C-15 hydroxylase</fullName>
    </recommendedName>
</protein>
<dbReference type="SUPFAM" id="SSF48264">
    <property type="entry name" value="Cytochrome P450"/>
    <property type="match status" value="1"/>
</dbReference>
<comment type="subcellular location">
    <subcellularLocation>
        <location evidence="2">Membrane</location>
    </subcellularLocation>
</comment>
<evidence type="ECO:0000256" key="3">
    <source>
        <dbReference type="ARBA" id="ARBA00004685"/>
    </source>
</evidence>
<evidence type="ECO:0000256" key="15">
    <source>
        <dbReference type="SAM" id="Phobius"/>
    </source>
</evidence>
<dbReference type="Pfam" id="PF00067">
    <property type="entry name" value="p450"/>
    <property type="match status" value="1"/>
</dbReference>
<dbReference type="GO" id="GO:0005506">
    <property type="term" value="F:iron ion binding"/>
    <property type="evidence" value="ECO:0007669"/>
    <property type="project" value="InterPro"/>
</dbReference>
<dbReference type="InterPro" id="IPR002401">
    <property type="entry name" value="Cyt_P450_E_grp-I"/>
</dbReference>
<dbReference type="FunFam" id="1.10.630.10:FF:000063">
    <property type="entry name" value="Cytochrome P450 monooxygenase"/>
    <property type="match status" value="1"/>
</dbReference>
<dbReference type="GO" id="GO:0016020">
    <property type="term" value="C:membrane"/>
    <property type="evidence" value="ECO:0007669"/>
    <property type="project" value="UniProtKB-SubCell"/>
</dbReference>
<evidence type="ECO:0000256" key="13">
    <source>
        <dbReference type="PIRSR" id="PIRSR602401-1"/>
    </source>
</evidence>
<feature type="binding site" description="axial binding residue" evidence="13">
    <location>
        <position position="464"/>
    </location>
    <ligand>
        <name>heme</name>
        <dbReference type="ChEBI" id="CHEBI:30413"/>
    </ligand>
    <ligandPart>
        <name>Fe</name>
        <dbReference type="ChEBI" id="CHEBI:18248"/>
    </ligandPart>
</feature>
<keyword evidence="12 15" id="KW-0472">Membrane</keyword>
<reference evidence="16 17" key="1">
    <citation type="submission" date="2023-08" db="EMBL/GenBank/DDBJ databases">
        <title>Black Yeasts Isolated from many extreme environments.</title>
        <authorList>
            <person name="Coleine C."/>
            <person name="Stajich J.E."/>
            <person name="Selbmann L."/>
        </authorList>
    </citation>
    <scope>NUCLEOTIDE SEQUENCE [LARGE SCALE GENOMIC DNA]</scope>
    <source>
        <strain evidence="16 17">CCFEE 5935</strain>
    </source>
</reference>
<dbReference type="GO" id="GO:1902181">
    <property type="term" value="P:verruculogen biosynthetic process"/>
    <property type="evidence" value="ECO:0007669"/>
    <property type="project" value="UniProtKB-ARBA"/>
</dbReference>
<organism evidence="16 17">
    <name type="scientific">Saxophila tyrrhenica</name>
    <dbReference type="NCBI Taxonomy" id="1690608"/>
    <lineage>
        <taxon>Eukaryota</taxon>
        <taxon>Fungi</taxon>
        <taxon>Dikarya</taxon>
        <taxon>Ascomycota</taxon>
        <taxon>Pezizomycotina</taxon>
        <taxon>Dothideomycetes</taxon>
        <taxon>Dothideomycetidae</taxon>
        <taxon>Mycosphaerellales</taxon>
        <taxon>Extremaceae</taxon>
        <taxon>Saxophila</taxon>
    </lineage>
</organism>
<evidence type="ECO:0000256" key="9">
    <source>
        <dbReference type="ARBA" id="ARBA00023002"/>
    </source>
</evidence>
<dbReference type="InterPro" id="IPR017972">
    <property type="entry name" value="Cyt_P450_CS"/>
</dbReference>
<evidence type="ECO:0000313" key="17">
    <source>
        <dbReference type="Proteomes" id="UP001337655"/>
    </source>
</evidence>
<dbReference type="InterPro" id="IPR001128">
    <property type="entry name" value="Cyt_P450"/>
</dbReference>
<keyword evidence="9 14" id="KW-0560">Oxidoreductase</keyword>
<evidence type="ECO:0000256" key="6">
    <source>
        <dbReference type="ARBA" id="ARBA00022692"/>
    </source>
</evidence>
<evidence type="ECO:0000256" key="5">
    <source>
        <dbReference type="ARBA" id="ARBA00022617"/>
    </source>
</evidence>